<evidence type="ECO:0000313" key="3">
    <source>
        <dbReference type="Proteomes" id="UP000050794"/>
    </source>
</evidence>
<reference evidence="4" key="1">
    <citation type="submission" date="2016-06" db="UniProtKB">
        <authorList>
            <consortium name="WormBaseParasite"/>
        </authorList>
    </citation>
    <scope>IDENTIFICATION</scope>
</reference>
<organism evidence="3 4">
    <name type="scientific">Toxocara canis</name>
    <name type="common">Canine roundworm</name>
    <dbReference type="NCBI Taxonomy" id="6265"/>
    <lineage>
        <taxon>Eukaryota</taxon>
        <taxon>Metazoa</taxon>
        <taxon>Ecdysozoa</taxon>
        <taxon>Nematoda</taxon>
        <taxon>Chromadorea</taxon>
        <taxon>Rhabditida</taxon>
        <taxon>Spirurina</taxon>
        <taxon>Ascaridomorpha</taxon>
        <taxon>Ascaridoidea</taxon>
        <taxon>Toxocaridae</taxon>
        <taxon>Toxocara</taxon>
    </lineage>
</organism>
<reference evidence="2 3" key="2">
    <citation type="submission" date="2018-11" db="EMBL/GenBank/DDBJ databases">
        <authorList>
            <consortium name="Pathogen Informatics"/>
        </authorList>
    </citation>
    <scope>NUCLEOTIDE SEQUENCE [LARGE SCALE GENOMIC DNA]</scope>
</reference>
<dbReference type="Pfam" id="PF18028">
    <property type="entry name" value="Zmiz1_N"/>
    <property type="match status" value="1"/>
</dbReference>
<name>A0A183V3N1_TOXCA</name>
<accession>A0A183V3N1</accession>
<feature type="domain" description="ZMIZ1 N-terminal" evidence="1">
    <location>
        <begin position="15"/>
        <end position="92"/>
    </location>
</feature>
<keyword evidence="3" id="KW-1185">Reference proteome</keyword>
<evidence type="ECO:0000259" key="1">
    <source>
        <dbReference type="Pfam" id="PF18028"/>
    </source>
</evidence>
<evidence type="ECO:0000313" key="2">
    <source>
        <dbReference type="EMBL" id="VDM46672.1"/>
    </source>
</evidence>
<dbReference type="Proteomes" id="UP000050794">
    <property type="component" value="Unassembled WGS sequence"/>
</dbReference>
<dbReference type="WBParaSite" id="TCNE_0001535201-mRNA-1">
    <property type="protein sequence ID" value="TCNE_0001535201-mRNA-1"/>
    <property type="gene ID" value="TCNE_0001535201"/>
</dbReference>
<sequence length="93" mass="10485">MLKTLKKVTFKKVNMVQQLSDAHGYDRGCRELITWCADPRAFNAAFEDNLIIALQEVINASSKDGFDKQLAVTLINSCHARRKLLSKRSAGKF</sequence>
<dbReference type="EMBL" id="UYWY01022799">
    <property type="protein sequence ID" value="VDM46672.1"/>
    <property type="molecule type" value="Genomic_DNA"/>
</dbReference>
<proteinExistence type="predicted"/>
<dbReference type="InterPro" id="IPR040797">
    <property type="entry name" value="ZMIZ1_N"/>
</dbReference>
<protein>
    <submittedName>
        <fullName evidence="4">Zinc finger MIZ domain-containing protein 1</fullName>
    </submittedName>
</protein>
<gene>
    <name evidence="2" type="ORF">TCNE_LOCUS15351</name>
</gene>
<dbReference type="AlphaFoldDB" id="A0A183V3N1"/>
<evidence type="ECO:0000313" key="4">
    <source>
        <dbReference type="WBParaSite" id="TCNE_0001535201-mRNA-1"/>
    </source>
</evidence>